<dbReference type="InterPro" id="IPR036136">
    <property type="entry name" value="Nit/Sulf_reduc_fer-like_dom_sf"/>
</dbReference>
<dbReference type="InterPro" id="IPR005117">
    <property type="entry name" value="NiRdtase/SiRdtase_haem-b_fer"/>
</dbReference>
<evidence type="ECO:0000313" key="7">
    <source>
        <dbReference type="EMBL" id="WWQ59505.1"/>
    </source>
</evidence>
<dbReference type="AlphaFoldDB" id="A0AAX4KXN6"/>
<evidence type="ECO:0000256" key="2">
    <source>
        <dbReference type="ARBA" id="ARBA00022723"/>
    </source>
</evidence>
<dbReference type="GeneID" id="89336775"/>
<dbReference type="SUPFAM" id="SSF55124">
    <property type="entry name" value="Nitrite/Sulfite reductase N-terminal domain-like"/>
    <property type="match status" value="2"/>
</dbReference>
<name>A0AAX4KXN6_9CREN</name>
<dbReference type="EMBL" id="CP146016">
    <property type="protein sequence ID" value="WWQ59505.1"/>
    <property type="molecule type" value="Genomic_DNA"/>
</dbReference>
<evidence type="ECO:0000256" key="3">
    <source>
        <dbReference type="ARBA" id="ARBA00023004"/>
    </source>
</evidence>
<dbReference type="PANTHER" id="PTHR11493">
    <property type="entry name" value="SULFITE REDUCTASE [NADPH] SUBUNIT BETA-RELATED"/>
    <property type="match status" value="1"/>
</dbReference>
<protein>
    <submittedName>
        <fullName evidence="7">Nitrite/sulfite reductase</fullName>
        <ecNumber evidence="7">1.8.7.1</ecNumber>
    </submittedName>
</protein>
<evidence type="ECO:0000256" key="1">
    <source>
        <dbReference type="ARBA" id="ARBA00022485"/>
    </source>
</evidence>
<organism evidence="7 8">
    <name type="scientific">Sulfolobus tengchongensis</name>
    <dbReference type="NCBI Taxonomy" id="207809"/>
    <lineage>
        <taxon>Archaea</taxon>
        <taxon>Thermoproteota</taxon>
        <taxon>Thermoprotei</taxon>
        <taxon>Sulfolobales</taxon>
        <taxon>Sulfolobaceae</taxon>
        <taxon>Sulfolobus</taxon>
    </lineage>
</organism>
<keyword evidence="8" id="KW-1185">Reference proteome</keyword>
<dbReference type="SUPFAM" id="SSF56014">
    <property type="entry name" value="Nitrite and sulphite reductase 4Fe-4S domain-like"/>
    <property type="match status" value="2"/>
</dbReference>
<dbReference type="EC" id="1.8.7.1" evidence="7"/>
<dbReference type="GO" id="GO:0020037">
    <property type="term" value="F:heme binding"/>
    <property type="evidence" value="ECO:0007669"/>
    <property type="project" value="InterPro"/>
</dbReference>
<proteinExistence type="predicted"/>
<dbReference type="RefSeq" id="WP_338598700.1">
    <property type="nucleotide sequence ID" value="NZ_CP146016.1"/>
</dbReference>
<evidence type="ECO:0000313" key="8">
    <source>
        <dbReference type="Proteomes" id="UP001432202"/>
    </source>
</evidence>
<dbReference type="PANTHER" id="PTHR11493:SF54">
    <property type="entry name" value="ANAEROBIC SULFITE REDUCTASE SUBUNIT C"/>
    <property type="match status" value="1"/>
</dbReference>
<accession>A0AAX4KXN6</accession>
<gene>
    <name evidence="7" type="ORF">V6M85_08360</name>
</gene>
<dbReference type="InterPro" id="IPR045169">
    <property type="entry name" value="NO2/SO3_Rdtase_4Fe4S_prot"/>
</dbReference>
<keyword evidence="7" id="KW-0560">Oxidoreductase</keyword>
<dbReference type="GO" id="GO:0046872">
    <property type="term" value="F:metal ion binding"/>
    <property type="evidence" value="ECO:0007669"/>
    <property type="project" value="UniProtKB-KW"/>
</dbReference>
<reference evidence="7 8" key="1">
    <citation type="submission" date="2024-02" db="EMBL/GenBank/DDBJ databases">
        <title>STSV induces naive adaptation in Sulfolobus.</title>
        <authorList>
            <person name="Xiang X."/>
            <person name="Song M."/>
        </authorList>
    </citation>
    <scope>NUCLEOTIDE SEQUENCE [LARGE SCALE GENOMIC DNA]</scope>
    <source>
        <strain evidence="7 8">RT2</strain>
    </source>
</reference>
<dbReference type="InterPro" id="IPR006067">
    <property type="entry name" value="NO2/SO3_Rdtase_4Fe4S_dom"/>
</dbReference>
<evidence type="ECO:0000256" key="4">
    <source>
        <dbReference type="ARBA" id="ARBA00023014"/>
    </source>
</evidence>
<dbReference type="GO" id="GO:0050311">
    <property type="term" value="F:sulfite reductase (ferredoxin) activity"/>
    <property type="evidence" value="ECO:0007669"/>
    <property type="project" value="UniProtKB-EC"/>
</dbReference>
<sequence length="635" mass="73058">MWSPLQKRGEVGIPIEPIFRTDPKDYSEEEKAKLKVKGLKEDSIGIYTSFRDLSHDDLEKEVSLIAKSFGIYLEFNRDKMKLTNVKDWIYMIRVPIPGGGPIRPNQWRILDDISNKYTISDAYTGYPLPSLKLTTRQAVQFHHVKKKDLVNVIREIAQSGFLTLNGCGDNVRNTIACPLSKYYIFDSNSLAIKIANYFRLPTELFIQVFEIPVTENIPSEKSFEYADNLLPRKFKIGIAGVVRTTDGKYVIDNCVEIRANDIGVVPIIEEDKVVGYQIYVGGSMGENNSYPTFSAFGLPLGTVGSEDELIKVLDSLVKIQQEWGDRRNRHWARFKYVVYKMGLNWLRERVKEYSGISLGKVREVDLGWRDLHLGWIELGSKWAYGIFVENGRLIDGKNGKIKSMIRYIVDNFDNVRLYITPNQHLLITEIEEEQKEQIEKILREFNYGVRDGKPYTRLRVNSTACVGFPTCKLSFTDSERFLPKLIDELERRGWSDIPVSIGISGCVAQCSRPATHPISWVGSGYELYMLKIGGGKDSLGEPLIDWEENVIYLYQVPANRLVDVTEALFELYEKNKNLGESAEYVFRKLGNKKIIEWLKSNEKTKDLMKPHKFDKKIEGYREYHELLSKRLEEVA</sequence>
<evidence type="ECO:0000259" key="5">
    <source>
        <dbReference type="Pfam" id="PF01077"/>
    </source>
</evidence>
<dbReference type="Gene3D" id="3.90.480.10">
    <property type="entry name" value="Sulfite Reductase Hemoprotein,Domain 2"/>
    <property type="match status" value="1"/>
</dbReference>
<feature type="domain" description="Nitrite/Sulfite reductase ferredoxin-like" evidence="6">
    <location>
        <begin position="90"/>
        <end position="158"/>
    </location>
</feature>
<feature type="domain" description="Nitrite/sulphite reductase 4Fe-4S" evidence="5">
    <location>
        <begin position="167"/>
        <end position="356"/>
    </location>
</feature>
<dbReference type="Pfam" id="PF03460">
    <property type="entry name" value="NIR_SIR_ferr"/>
    <property type="match status" value="2"/>
</dbReference>
<dbReference type="Gene3D" id="3.30.413.10">
    <property type="entry name" value="Sulfite Reductase Hemoprotein, domain 1"/>
    <property type="match status" value="2"/>
</dbReference>
<dbReference type="Pfam" id="PF01077">
    <property type="entry name" value="NIR_SIR"/>
    <property type="match status" value="1"/>
</dbReference>
<evidence type="ECO:0000259" key="6">
    <source>
        <dbReference type="Pfam" id="PF03460"/>
    </source>
</evidence>
<keyword evidence="4" id="KW-0411">Iron-sulfur</keyword>
<keyword evidence="3" id="KW-0408">Iron</keyword>
<feature type="domain" description="Nitrite/Sulfite reductase ferredoxin-like" evidence="6">
    <location>
        <begin position="382"/>
        <end position="444"/>
    </location>
</feature>
<keyword evidence="1" id="KW-0004">4Fe-4S</keyword>
<dbReference type="Proteomes" id="UP001432202">
    <property type="component" value="Chromosome"/>
</dbReference>
<dbReference type="GO" id="GO:0051539">
    <property type="term" value="F:4 iron, 4 sulfur cluster binding"/>
    <property type="evidence" value="ECO:0007669"/>
    <property type="project" value="UniProtKB-KW"/>
</dbReference>
<dbReference type="InterPro" id="IPR045854">
    <property type="entry name" value="NO2/SO3_Rdtase_4Fe4S_sf"/>
</dbReference>
<keyword evidence="2" id="KW-0479">Metal-binding</keyword>